<dbReference type="PANTHER" id="PTHR35601:SF1">
    <property type="entry name" value="TOXIN RELE"/>
    <property type="match status" value="1"/>
</dbReference>
<evidence type="ECO:0000256" key="1">
    <source>
        <dbReference type="ARBA" id="ARBA00006226"/>
    </source>
</evidence>
<comment type="caution">
    <text evidence="3">The sequence shown here is derived from an EMBL/GenBank/DDBJ whole genome shotgun (WGS) entry which is preliminary data.</text>
</comment>
<reference evidence="3" key="2">
    <citation type="submission" date="2020-09" db="EMBL/GenBank/DDBJ databases">
        <authorList>
            <person name="Sun Q."/>
            <person name="Zhou Y."/>
        </authorList>
    </citation>
    <scope>NUCLEOTIDE SEQUENCE</scope>
    <source>
        <strain evidence="3">CGMCC 1.15758</strain>
    </source>
</reference>
<evidence type="ECO:0000313" key="3">
    <source>
        <dbReference type="EMBL" id="GGG06628.1"/>
    </source>
</evidence>
<dbReference type="AlphaFoldDB" id="A0A8J2Z6K6"/>
<dbReference type="OrthoDB" id="5570653at2"/>
<organism evidence="3 4">
    <name type="scientific">Cysteiniphilum litorale</name>
    <dbReference type="NCBI Taxonomy" id="2056700"/>
    <lineage>
        <taxon>Bacteria</taxon>
        <taxon>Pseudomonadati</taxon>
        <taxon>Pseudomonadota</taxon>
        <taxon>Gammaproteobacteria</taxon>
        <taxon>Thiotrichales</taxon>
        <taxon>Fastidiosibacteraceae</taxon>
        <taxon>Cysteiniphilum</taxon>
    </lineage>
</organism>
<gene>
    <name evidence="3" type="ORF">GCM10010995_25200</name>
</gene>
<protein>
    <submittedName>
        <fullName evidence="3">Translation repressor RelE</fullName>
    </submittedName>
</protein>
<dbReference type="Proteomes" id="UP000636949">
    <property type="component" value="Unassembled WGS sequence"/>
</dbReference>
<dbReference type="RefSeq" id="WP_117003818.1">
    <property type="nucleotide sequence ID" value="NZ_BMJS01000044.1"/>
</dbReference>
<dbReference type="InterPro" id="IPR035093">
    <property type="entry name" value="RelE/ParE_toxin_dom_sf"/>
</dbReference>
<evidence type="ECO:0000313" key="4">
    <source>
        <dbReference type="Proteomes" id="UP000636949"/>
    </source>
</evidence>
<dbReference type="PANTHER" id="PTHR35601">
    <property type="entry name" value="TOXIN RELE"/>
    <property type="match status" value="1"/>
</dbReference>
<comment type="similarity">
    <text evidence="1">Belongs to the RelE toxin family.</text>
</comment>
<dbReference type="InterPro" id="IPR007712">
    <property type="entry name" value="RelE/ParE_toxin"/>
</dbReference>
<accession>A0A8J2Z6K6</accession>
<evidence type="ECO:0000256" key="2">
    <source>
        <dbReference type="ARBA" id="ARBA00022649"/>
    </source>
</evidence>
<keyword evidence="4" id="KW-1185">Reference proteome</keyword>
<name>A0A8J2Z6K6_9GAMM</name>
<reference evidence="3" key="1">
    <citation type="journal article" date="2014" name="Int. J. Syst. Evol. Microbiol.">
        <title>Complete genome sequence of Corynebacterium casei LMG S-19264T (=DSM 44701T), isolated from a smear-ripened cheese.</title>
        <authorList>
            <consortium name="US DOE Joint Genome Institute (JGI-PGF)"/>
            <person name="Walter F."/>
            <person name="Albersmeier A."/>
            <person name="Kalinowski J."/>
            <person name="Ruckert C."/>
        </authorList>
    </citation>
    <scope>NUCLEOTIDE SEQUENCE</scope>
    <source>
        <strain evidence="3">CGMCC 1.15758</strain>
    </source>
</reference>
<dbReference type="SUPFAM" id="SSF143011">
    <property type="entry name" value="RelE-like"/>
    <property type="match status" value="1"/>
</dbReference>
<dbReference type="Pfam" id="PF05016">
    <property type="entry name" value="ParE_toxin"/>
    <property type="match status" value="1"/>
</dbReference>
<dbReference type="Gene3D" id="3.30.2310.20">
    <property type="entry name" value="RelE-like"/>
    <property type="match status" value="1"/>
</dbReference>
<keyword evidence="2" id="KW-1277">Toxin-antitoxin system</keyword>
<dbReference type="EMBL" id="BMJS01000044">
    <property type="protein sequence ID" value="GGG06628.1"/>
    <property type="molecule type" value="Genomic_DNA"/>
</dbReference>
<sequence length="89" mass="10495">MWRVVFDKKAEKQFNGLDAQVKKRIAKFIDERLIPSSDPRDLGKPLVGKSFGNHIRFRIGDYRLICDIQDQEITILVLRIGHRREIYRG</sequence>
<proteinExistence type="inferred from homology"/>